<evidence type="ECO:0000313" key="2">
    <source>
        <dbReference type="Proteomes" id="UP000183868"/>
    </source>
</evidence>
<dbReference type="EMBL" id="CP018099">
    <property type="protein sequence ID" value="APF16877.1"/>
    <property type="molecule type" value="Genomic_DNA"/>
</dbReference>
<dbReference type="Proteomes" id="UP000183868">
    <property type="component" value="Chromosome"/>
</dbReference>
<protein>
    <submittedName>
        <fullName evidence="1">Uncharacterized protein</fullName>
    </submittedName>
</protein>
<evidence type="ECO:0000313" key="1">
    <source>
        <dbReference type="EMBL" id="APF16877.1"/>
    </source>
</evidence>
<name>A0A1J1C2G5_CALAY</name>
<reference evidence="1 2" key="1">
    <citation type="submission" date="2016-11" db="EMBL/GenBank/DDBJ databases">
        <title>Genomic analysis of Caldithrix abyssi and proposal of a novel bacterial phylum Caldithrichaeota.</title>
        <authorList>
            <person name="Kublanov I."/>
            <person name="Sigalova O."/>
            <person name="Gavrilov S."/>
            <person name="Lebedinsky A."/>
            <person name="Ivanova N."/>
            <person name="Daum C."/>
            <person name="Reddy T."/>
            <person name="Klenk H.P."/>
            <person name="Goker M."/>
            <person name="Reva O."/>
            <person name="Miroshnichenko M."/>
            <person name="Kyprides N."/>
            <person name="Woyke T."/>
            <person name="Gelfand M."/>
        </authorList>
    </citation>
    <scope>NUCLEOTIDE SEQUENCE [LARGE SCALE GENOMIC DNA]</scope>
    <source>
        <strain evidence="1 2">LF13</strain>
    </source>
</reference>
<gene>
    <name evidence="1" type="ORF">Cabys_126</name>
</gene>
<organism evidence="1 2">
    <name type="scientific">Caldithrix abyssi DSM 13497</name>
    <dbReference type="NCBI Taxonomy" id="880073"/>
    <lineage>
        <taxon>Bacteria</taxon>
        <taxon>Pseudomonadati</taxon>
        <taxon>Calditrichota</taxon>
        <taxon>Calditrichia</taxon>
        <taxon>Calditrichales</taxon>
        <taxon>Calditrichaceae</taxon>
        <taxon>Caldithrix</taxon>
    </lineage>
</organism>
<dbReference type="AlphaFoldDB" id="A0A1J1C2G5"/>
<accession>A0A1J1C2G5</accession>
<dbReference type="KEGG" id="caby:Cabys_126"/>
<proteinExistence type="predicted"/>
<sequence>MGPKADKFYLTWDSAEDREKIVRERFPSGKGLLVLDEIHKNGILVTSAERFLESLI</sequence>